<accession>A0ABN7X6F9</accession>
<reference evidence="1 2" key="1">
    <citation type="submission" date="2021-06" db="EMBL/GenBank/DDBJ databases">
        <authorList>
            <person name="Kallberg Y."/>
            <person name="Tangrot J."/>
            <person name="Rosling A."/>
        </authorList>
    </citation>
    <scope>NUCLEOTIDE SEQUENCE [LARGE SCALE GENOMIC DNA]</scope>
    <source>
        <strain evidence="1 2">120-4 pot B 10/14</strain>
    </source>
</reference>
<name>A0ABN7X6F9_GIGMA</name>
<sequence>IEYFKPPKPRNPYQPGAIEIFPEEISAKIESTKMDYAIRTSTRHPRHYCLPNQKRNLAKSLVAPAQKASSIKSRPKKCLKDLQKSKNKEETDYLSPYTQINASISNNCPSQIYIPKLCSTKSRSKRSRGPKTIKRKYCYQDEKEIEENTEAFKAEIRHANEICNYGPCYNKIEKNEVKEPD</sequence>
<organism evidence="1 2">
    <name type="scientific">Gigaspora margarita</name>
    <dbReference type="NCBI Taxonomy" id="4874"/>
    <lineage>
        <taxon>Eukaryota</taxon>
        <taxon>Fungi</taxon>
        <taxon>Fungi incertae sedis</taxon>
        <taxon>Mucoromycota</taxon>
        <taxon>Glomeromycotina</taxon>
        <taxon>Glomeromycetes</taxon>
        <taxon>Diversisporales</taxon>
        <taxon>Gigasporaceae</taxon>
        <taxon>Gigaspora</taxon>
    </lineage>
</organism>
<evidence type="ECO:0000313" key="2">
    <source>
        <dbReference type="Proteomes" id="UP000789901"/>
    </source>
</evidence>
<dbReference type="Proteomes" id="UP000789901">
    <property type="component" value="Unassembled WGS sequence"/>
</dbReference>
<gene>
    <name evidence="1" type="ORF">GMARGA_LOCUS38760</name>
</gene>
<keyword evidence="2" id="KW-1185">Reference proteome</keyword>
<evidence type="ECO:0000313" key="1">
    <source>
        <dbReference type="EMBL" id="CAG8847609.1"/>
    </source>
</evidence>
<comment type="caution">
    <text evidence="1">The sequence shown here is derived from an EMBL/GenBank/DDBJ whole genome shotgun (WGS) entry which is preliminary data.</text>
</comment>
<dbReference type="EMBL" id="CAJVQB010088447">
    <property type="protein sequence ID" value="CAG8847609.1"/>
    <property type="molecule type" value="Genomic_DNA"/>
</dbReference>
<feature type="non-terminal residue" evidence="1">
    <location>
        <position position="181"/>
    </location>
</feature>
<proteinExistence type="predicted"/>
<feature type="non-terminal residue" evidence="1">
    <location>
        <position position="1"/>
    </location>
</feature>
<protein>
    <submittedName>
        <fullName evidence="1">45270_t:CDS:1</fullName>
    </submittedName>
</protein>